<protein>
    <submittedName>
        <fullName evidence="1">Molybdenum cofactor guanylyltransferase</fullName>
        <ecNumber evidence="1">2.7.7.77</ecNumber>
    </submittedName>
</protein>
<gene>
    <name evidence="1" type="ORF">K6L26_12040</name>
</gene>
<dbReference type="EC" id="2.7.7.77" evidence="1"/>
<proteinExistence type="predicted"/>
<organism evidence="1 2">
    <name type="scientific">Mycolicibacterium farcinogenes</name>
    <name type="common">Mycobacterium farcinogenes</name>
    <dbReference type="NCBI Taxonomy" id="1802"/>
    <lineage>
        <taxon>Bacteria</taxon>
        <taxon>Bacillati</taxon>
        <taxon>Actinomycetota</taxon>
        <taxon>Actinomycetes</taxon>
        <taxon>Mycobacteriales</taxon>
        <taxon>Mycobacteriaceae</taxon>
        <taxon>Mycolicibacterium</taxon>
    </lineage>
</organism>
<sequence>MTPRLCNPCCVAKTPGLSTSSTDPTDQQHLSTAPLAAVVLAGGASRRMGRDKATLPFDGSTMVEHVVAAVSARCSPVFVIAAPGQPLPALHAEVLRDEVRGVGPLVATGRGLRAVAEAGLDRAFVCAVDMPYLSPDLIDALAGPAERLPADIVLPWDGRDHYLAGIYRSALTERIAELVRGGQRSMRALAESVDTQRIVMAPQRALTNVNTAADLPGT</sequence>
<evidence type="ECO:0000313" key="1">
    <source>
        <dbReference type="EMBL" id="QZH68284.1"/>
    </source>
</evidence>
<accession>A0ACD1FMF7</accession>
<keyword evidence="1" id="KW-0808">Transferase</keyword>
<dbReference type="Proteomes" id="UP000825598">
    <property type="component" value="Chromosome"/>
</dbReference>
<keyword evidence="2" id="KW-1185">Reference proteome</keyword>
<keyword evidence="1" id="KW-0548">Nucleotidyltransferase</keyword>
<evidence type="ECO:0000313" key="2">
    <source>
        <dbReference type="Proteomes" id="UP000825598"/>
    </source>
</evidence>
<reference evidence="1" key="1">
    <citation type="submission" date="2021-07" db="EMBL/GenBank/DDBJ databases">
        <title>Complete Genome Sequences of Mycobacterium farcinogenes Isolated from Clinical Specimens from Patients in Thailand.</title>
        <authorList>
            <person name="Sodsai P."/>
        </authorList>
    </citation>
    <scope>NUCLEOTIDE SEQUENCE</scope>
    <source>
        <strain evidence="1">BKK/CU-MFGFA-001</strain>
    </source>
</reference>
<name>A0ACD1FMF7_MYCFR</name>
<dbReference type="EMBL" id="CP081673">
    <property type="protein sequence ID" value="QZH68284.1"/>
    <property type="molecule type" value="Genomic_DNA"/>
</dbReference>